<dbReference type="SUPFAM" id="SSF52058">
    <property type="entry name" value="L domain-like"/>
    <property type="match status" value="1"/>
</dbReference>
<evidence type="ECO:0000256" key="2">
    <source>
        <dbReference type="ARBA" id="ARBA00022737"/>
    </source>
</evidence>
<dbReference type="InterPro" id="IPR035897">
    <property type="entry name" value="Toll_tir_struct_dom_sf"/>
</dbReference>
<dbReference type="AlphaFoldDB" id="A0A1S3V9J9"/>
<dbReference type="GO" id="GO:0006952">
    <property type="term" value="P:defense response"/>
    <property type="evidence" value="ECO:0007669"/>
    <property type="project" value="InterPro"/>
</dbReference>
<evidence type="ECO:0000256" key="1">
    <source>
        <dbReference type="ARBA" id="ARBA00022614"/>
    </source>
</evidence>
<dbReference type="Pfam" id="PF23282">
    <property type="entry name" value="WHD_ROQ1"/>
    <property type="match status" value="1"/>
</dbReference>
<dbReference type="GO" id="GO:0007165">
    <property type="term" value="P:signal transduction"/>
    <property type="evidence" value="ECO:0007669"/>
    <property type="project" value="InterPro"/>
</dbReference>
<dbReference type="PANTHER" id="PTHR11017">
    <property type="entry name" value="LEUCINE-RICH REPEAT-CONTAINING PROTEIN"/>
    <property type="match status" value="1"/>
</dbReference>
<proteinExistence type="predicted"/>
<name>A0A1S3V9J9_VIGRR</name>
<dbReference type="PANTHER" id="PTHR11017:SF560">
    <property type="entry name" value="RESISTANCE PROTEIN (TIR-NBS-LRR CLASS), PUTATIVE-RELATED"/>
    <property type="match status" value="1"/>
</dbReference>
<dbReference type="SMART" id="SM00255">
    <property type="entry name" value="TIR"/>
    <property type="match status" value="1"/>
</dbReference>
<feature type="domain" description="TIR" evidence="3">
    <location>
        <begin position="22"/>
        <end position="191"/>
    </location>
</feature>
<dbReference type="KEGG" id="vra:106772906"/>
<dbReference type="Gene3D" id="3.40.50.300">
    <property type="entry name" value="P-loop containing nucleotide triphosphate hydrolases"/>
    <property type="match status" value="1"/>
</dbReference>
<dbReference type="Pfam" id="PF01582">
    <property type="entry name" value="TIR"/>
    <property type="match status" value="1"/>
</dbReference>
<gene>
    <name evidence="5" type="primary">LOC106772906</name>
</gene>
<keyword evidence="2" id="KW-0677">Repeat</keyword>
<reference evidence="5" key="2">
    <citation type="submission" date="2025-08" db="UniProtKB">
        <authorList>
            <consortium name="RefSeq"/>
        </authorList>
    </citation>
    <scope>IDENTIFICATION</scope>
    <source>
        <tissue evidence="5">Leaf</tissue>
    </source>
</reference>
<evidence type="ECO:0000313" key="5">
    <source>
        <dbReference type="RefSeq" id="XP_014515021.1"/>
    </source>
</evidence>
<dbReference type="InterPro" id="IPR002182">
    <property type="entry name" value="NB-ARC"/>
</dbReference>
<protein>
    <submittedName>
        <fullName evidence="5">TMV resistance protein N</fullName>
    </submittedName>
</protein>
<dbReference type="Gene3D" id="1.10.8.430">
    <property type="entry name" value="Helical domain of apoptotic protease-activating factors"/>
    <property type="match status" value="1"/>
</dbReference>
<evidence type="ECO:0000259" key="3">
    <source>
        <dbReference type="PROSITE" id="PS50104"/>
    </source>
</evidence>
<dbReference type="InterPro" id="IPR044974">
    <property type="entry name" value="Disease_R_plants"/>
</dbReference>
<dbReference type="SUPFAM" id="SSF52540">
    <property type="entry name" value="P-loop containing nucleoside triphosphate hydrolases"/>
    <property type="match status" value="1"/>
</dbReference>
<dbReference type="PROSITE" id="PS50104">
    <property type="entry name" value="TIR"/>
    <property type="match status" value="1"/>
</dbReference>
<dbReference type="Gene3D" id="3.80.10.10">
    <property type="entry name" value="Ribonuclease Inhibitor"/>
    <property type="match status" value="1"/>
</dbReference>
<dbReference type="RefSeq" id="XP_014515021.1">
    <property type="nucleotide sequence ID" value="XM_014659535.2"/>
</dbReference>
<dbReference type="InterPro" id="IPR032675">
    <property type="entry name" value="LRR_dom_sf"/>
</dbReference>
<keyword evidence="1" id="KW-0433">Leucine-rich repeat</keyword>
<dbReference type="InterPro" id="IPR042197">
    <property type="entry name" value="Apaf_helical"/>
</dbReference>
<sequence>MEFFSSSSSSSSSSFLESEPHFIYDVFINFGGKDIGRKLVSHLHSVLLQAQVKTLVNEENLQEGMKLEEHMGAIAVSKIAIIVFSKTYTESTCCLLELEKIIECLETFGQVVLPVFYEIERLDVRDQKDDFGKALEETANKSYLGEQVEHALSRWRRALTTAAGMTSWDVRDFRDDAELVEVIVGHVQTLLDYKDLFITQFPVGLESHVEKVIGCIQNHDTKVCIIGIWGMVGTGKTTIAKAIYNQIYRLFIGKSFVENIREFWSRLFRTYVDLQEHLLDDVLKYKFELENDEMGRTLIETKFSRKKLLIVLDDVSEFGQLENLCGNREWFGRGTLIIITTRDVKMLNRLKVNYVYKMDAMNKNDSLELLSWHAFGEAKPRKEFNVIARNIVANCGGLPLALKVLSGWTIQIPSVQVQEWKYVSLLPNAFAKITEKLKISFDGLGDMEKDIFLDVCCFFIGKERGYVTEILNACGLQADIGITVLIERDFIKVERNNKLGMHPLLRDMGREITREDWPQEPGKRSRLWFHEDVKDILKTKSGTKATQGLSLKLYSTSRDCFEAQAFKNMKSLRLLQLDHVQLTGDYGYLSKQLRWISWKGFPSKYIPNNFCMENVVAMDLKHSHLQLLWKQPLRKQPQVLKQLKFLNLSHSKYLRETPDFSILPSLEQLILKDCPSLCNVHPSIGDLCNLFLINLKDCTSLSCLPREVYKLKSLRTFILSGCFKIDILEEDIVQLESLTTLVTENTVAESTAVKQLPCSIVSSKSIGYISLRGFEASSHNIFPSIIRSWMSPIVNPQSYISPYCMDMENNNGRDLAPLLSVLEKIRTVLVQCDTEFQLSKQVKKILVEHSVNFTASRISKRHLRFSLNCVGSYNDFFNTLNNSISEGLASSESCDVSLPGDNYPYWLVHMGEGHSVSFNVPQNSGMKRMILCVVYLATPGIMATECLRNVLIVSYTKCTLQIHNHGSVISINDEDWHGIMANLGSGEKVEIFMTFDHGLVVYMICGESNFEIKPYQAKGKYLKEIH</sequence>
<dbReference type="Proteomes" id="UP000087766">
    <property type="component" value="Chromosome 9"/>
</dbReference>
<dbReference type="GeneID" id="106772906"/>
<organism evidence="4 5">
    <name type="scientific">Vigna radiata var. radiata</name>
    <name type="common">Mung bean</name>
    <name type="synonym">Phaseolus aureus</name>
    <dbReference type="NCBI Taxonomy" id="3916"/>
    <lineage>
        <taxon>Eukaryota</taxon>
        <taxon>Viridiplantae</taxon>
        <taxon>Streptophyta</taxon>
        <taxon>Embryophyta</taxon>
        <taxon>Tracheophyta</taxon>
        <taxon>Spermatophyta</taxon>
        <taxon>Magnoliopsida</taxon>
        <taxon>eudicotyledons</taxon>
        <taxon>Gunneridae</taxon>
        <taxon>Pentapetalae</taxon>
        <taxon>rosids</taxon>
        <taxon>fabids</taxon>
        <taxon>Fabales</taxon>
        <taxon>Fabaceae</taxon>
        <taxon>Papilionoideae</taxon>
        <taxon>50 kb inversion clade</taxon>
        <taxon>NPAAA clade</taxon>
        <taxon>indigoferoid/millettioid clade</taxon>
        <taxon>Phaseoleae</taxon>
        <taxon>Vigna</taxon>
    </lineage>
</organism>
<dbReference type="Gene3D" id="3.40.50.10140">
    <property type="entry name" value="Toll/interleukin-1 receptor homology (TIR) domain"/>
    <property type="match status" value="1"/>
</dbReference>
<keyword evidence="4" id="KW-1185">Reference proteome</keyword>
<dbReference type="InterPro" id="IPR027417">
    <property type="entry name" value="P-loop_NTPase"/>
</dbReference>
<dbReference type="OrthoDB" id="1901675at2759"/>
<dbReference type="PRINTS" id="PR00364">
    <property type="entry name" value="DISEASERSIST"/>
</dbReference>
<dbReference type="SUPFAM" id="SSF52200">
    <property type="entry name" value="Toll/Interleukin receptor TIR domain"/>
    <property type="match status" value="1"/>
</dbReference>
<evidence type="ECO:0000313" key="4">
    <source>
        <dbReference type="Proteomes" id="UP000087766"/>
    </source>
</evidence>
<dbReference type="GO" id="GO:0043531">
    <property type="term" value="F:ADP binding"/>
    <property type="evidence" value="ECO:0007669"/>
    <property type="project" value="InterPro"/>
</dbReference>
<dbReference type="InterPro" id="IPR000157">
    <property type="entry name" value="TIR_dom"/>
</dbReference>
<dbReference type="InterPro" id="IPR058192">
    <property type="entry name" value="WHD_ROQ1-like"/>
</dbReference>
<reference evidence="4" key="1">
    <citation type="journal article" date="2014" name="Nat. Commun.">
        <title>Genome sequence of mungbean and insights into evolution within Vigna species.</title>
        <authorList>
            <person name="Kang Y.J."/>
            <person name="Kim S.K."/>
            <person name="Kim M.Y."/>
            <person name="Lestari P."/>
            <person name="Kim K.H."/>
            <person name="Ha B.K."/>
            <person name="Jun T.H."/>
            <person name="Hwang W.J."/>
            <person name="Lee T."/>
            <person name="Lee J."/>
            <person name="Shim S."/>
            <person name="Yoon M.Y."/>
            <person name="Jang Y.E."/>
            <person name="Han K.S."/>
            <person name="Taeprayoon P."/>
            <person name="Yoon N."/>
            <person name="Somta P."/>
            <person name="Tanya P."/>
            <person name="Kim K.S."/>
            <person name="Gwag J.G."/>
            <person name="Moon J.K."/>
            <person name="Lee Y.H."/>
            <person name="Park B.S."/>
            <person name="Bombarely A."/>
            <person name="Doyle J.J."/>
            <person name="Jackson S.A."/>
            <person name="Schafleitner R."/>
            <person name="Srinives P."/>
            <person name="Varshney R.K."/>
            <person name="Lee S.H."/>
        </authorList>
    </citation>
    <scope>NUCLEOTIDE SEQUENCE [LARGE SCALE GENOMIC DNA]</scope>
    <source>
        <strain evidence="4">cv. VC1973A</strain>
    </source>
</reference>
<accession>A0A1S3V9J9</accession>
<dbReference type="Pfam" id="PF00931">
    <property type="entry name" value="NB-ARC"/>
    <property type="match status" value="1"/>
</dbReference>